<keyword evidence="2 3" id="KW-0456">Lyase</keyword>
<dbReference type="Proteomes" id="UP000572635">
    <property type="component" value="Unassembled WGS sequence"/>
</dbReference>
<dbReference type="InterPro" id="IPR009906">
    <property type="entry name" value="D-Glu_cyclase"/>
</dbReference>
<dbReference type="NCBIfam" id="NF003969">
    <property type="entry name" value="PRK05463.1"/>
    <property type="match status" value="1"/>
</dbReference>
<dbReference type="PANTHER" id="PTHR32022">
    <property type="entry name" value="D-GLUTAMATE CYCLASE, MITOCHONDRIAL"/>
    <property type="match status" value="1"/>
</dbReference>
<dbReference type="AlphaFoldDB" id="A0A7W8QJV9"/>
<evidence type="ECO:0000256" key="1">
    <source>
        <dbReference type="ARBA" id="ARBA00007896"/>
    </source>
</evidence>
<dbReference type="Gene3D" id="3.30.2040.10">
    <property type="entry name" value="PSTPO5379-like domain"/>
    <property type="match status" value="1"/>
</dbReference>
<evidence type="ECO:0000313" key="4">
    <source>
        <dbReference type="EMBL" id="MBB5431822.1"/>
    </source>
</evidence>
<dbReference type="PIRSF" id="PIRSF029755">
    <property type="entry name" value="UCP029755"/>
    <property type="match status" value="1"/>
</dbReference>
<accession>A0A7W8QJV9</accession>
<dbReference type="GO" id="GO:0016829">
    <property type="term" value="F:lyase activity"/>
    <property type="evidence" value="ECO:0007669"/>
    <property type="project" value="UniProtKB-KW"/>
</dbReference>
<dbReference type="EMBL" id="JACHDB010000001">
    <property type="protein sequence ID" value="MBB5431822.1"/>
    <property type="molecule type" value="Genomic_DNA"/>
</dbReference>
<dbReference type="FunFam" id="3.30.2040.10:FF:000001">
    <property type="entry name" value="D-glutamate cyclase, mitochondrial"/>
    <property type="match status" value="1"/>
</dbReference>
<dbReference type="SUPFAM" id="SSF160920">
    <property type="entry name" value="PSTPO5379-like"/>
    <property type="match status" value="1"/>
</dbReference>
<dbReference type="HAMAP" id="MF_01830">
    <property type="entry name" value="Hydro_lyase"/>
    <property type="match status" value="1"/>
</dbReference>
<organism evidence="4 5">
    <name type="scientific">Nocardiopsis composta</name>
    <dbReference type="NCBI Taxonomy" id="157465"/>
    <lineage>
        <taxon>Bacteria</taxon>
        <taxon>Bacillati</taxon>
        <taxon>Actinomycetota</taxon>
        <taxon>Actinomycetes</taxon>
        <taxon>Streptosporangiales</taxon>
        <taxon>Nocardiopsidaceae</taxon>
        <taxon>Nocardiopsis</taxon>
    </lineage>
</organism>
<dbReference type="PANTHER" id="PTHR32022:SF10">
    <property type="entry name" value="D-GLUTAMATE CYCLASE, MITOCHONDRIAL"/>
    <property type="match status" value="1"/>
</dbReference>
<dbReference type="RefSeq" id="WP_184391476.1">
    <property type="nucleotide sequence ID" value="NZ_BAAAJD010000013.1"/>
</dbReference>
<evidence type="ECO:0000256" key="2">
    <source>
        <dbReference type="ARBA" id="ARBA00023239"/>
    </source>
</evidence>
<evidence type="ECO:0000256" key="3">
    <source>
        <dbReference type="HAMAP-Rule" id="MF_01830"/>
    </source>
</evidence>
<dbReference type="InterPro" id="IPR016938">
    <property type="entry name" value="UPF0317"/>
</dbReference>
<comment type="caution">
    <text evidence="4">The sequence shown here is derived from an EMBL/GenBank/DDBJ whole genome shotgun (WGS) entry which is preliminary data.</text>
</comment>
<name>A0A7W8QJV9_9ACTN</name>
<dbReference type="Gene3D" id="3.40.1640.10">
    <property type="entry name" value="PSTPO5379-like"/>
    <property type="match status" value="1"/>
</dbReference>
<dbReference type="EC" id="4.2.1.-" evidence="3"/>
<keyword evidence="5" id="KW-1185">Reference proteome</keyword>
<reference evidence="4 5" key="1">
    <citation type="submission" date="2020-08" db="EMBL/GenBank/DDBJ databases">
        <title>Sequencing the genomes of 1000 actinobacteria strains.</title>
        <authorList>
            <person name="Klenk H.-P."/>
        </authorList>
    </citation>
    <scope>NUCLEOTIDE SEQUENCE [LARGE SCALE GENOMIC DNA]</scope>
    <source>
        <strain evidence="4 5">DSM 44551</strain>
    </source>
</reference>
<dbReference type="InterPro" id="IPR038021">
    <property type="entry name" value="Putative_hydro-lyase"/>
</dbReference>
<gene>
    <name evidence="4" type="ORF">HDA36_001906</name>
</gene>
<proteinExistence type="inferred from homology"/>
<evidence type="ECO:0000313" key="5">
    <source>
        <dbReference type="Proteomes" id="UP000572635"/>
    </source>
</evidence>
<dbReference type="Pfam" id="PF07286">
    <property type="entry name" value="D-Glu_cyclase"/>
    <property type="match status" value="1"/>
</dbReference>
<sequence length="271" mass="28552">MTDPDRKGGDAVTDPAALTPAEARALFRGGLVTPTAGYSAGYAQANLIALPREWAFDFLLFAQRNPKACPVLDVADAGEVSASVFAGDLRTDLPAYRVYEHGRQVAETADVRDVWRDDLVSFLIGCSFTFEAPLLAAGVPLRHQEAGSNVAMYATNRRCRPAGRLSGPLVVSMRPVPAAQVADAVRVTSRYPAVHGAPVHVGDPAALGIADLDRPDYGDPVEVRPGEIPVFWACGVTPQAAVAASAPAFAIGHAPGHMAITDARDADYQVP</sequence>
<comment type="similarity">
    <text evidence="1 3">Belongs to the D-glutamate cyclase family.</text>
</comment>
<protein>
    <recommendedName>
        <fullName evidence="3">Putative hydro-lyase HDA36_001906</fullName>
        <ecNumber evidence="3">4.2.1.-</ecNumber>
    </recommendedName>
</protein>